<dbReference type="RefSeq" id="WP_092147957.1">
    <property type="nucleotide sequence ID" value="NZ_LT629700.1"/>
</dbReference>
<evidence type="ECO:0000256" key="1">
    <source>
        <dbReference type="SAM" id="Phobius"/>
    </source>
</evidence>
<dbReference type="STRING" id="38302.SAMN04488535_0347"/>
<dbReference type="OrthoDB" id="4793422at2"/>
<organism evidence="2 3">
    <name type="scientific">Corynebacterium mycetoides</name>
    <dbReference type="NCBI Taxonomy" id="38302"/>
    <lineage>
        <taxon>Bacteria</taxon>
        <taxon>Bacillati</taxon>
        <taxon>Actinomycetota</taxon>
        <taxon>Actinomycetes</taxon>
        <taxon>Mycobacteriales</taxon>
        <taxon>Corynebacteriaceae</taxon>
        <taxon>Corynebacterium</taxon>
    </lineage>
</organism>
<dbReference type="AlphaFoldDB" id="A0A1G9LY01"/>
<keyword evidence="1" id="KW-1133">Transmembrane helix</keyword>
<evidence type="ECO:0008006" key="4">
    <source>
        <dbReference type="Google" id="ProtNLM"/>
    </source>
</evidence>
<evidence type="ECO:0000313" key="3">
    <source>
        <dbReference type="Proteomes" id="UP000199350"/>
    </source>
</evidence>
<keyword evidence="1" id="KW-0812">Transmembrane</keyword>
<reference evidence="3" key="1">
    <citation type="submission" date="2016-10" db="EMBL/GenBank/DDBJ databases">
        <authorList>
            <person name="Varghese N."/>
            <person name="Submissions S."/>
        </authorList>
    </citation>
    <scope>NUCLEOTIDE SEQUENCE [LARGE SCALE GENOMIC DNA]</scope>
    <source>
        <strain evidence="3">DSM 20632</strain>
    </source>
</reference>
<dbReference type="EMBL" id="LT629700">
    <property type="protein sequence ID" value="SDL66621.1"/>
    <property type="molecule type" value="Genomic_DNA"/>
</dbReference>
<dbReference type="InterPro" id="IPR019675">
    <property type="entry name" value="DUF2550"/>
</dbReference>
<feature type="transmembrane region" description="Helical" evidence="1">
    <location>
        <begin position="6"/>
        <end position="26"/>
    </location>
</feature>
<dbReference type="Pfam" id="PF10739">
    <property type="entry name" value="DUF2550"/>
    <property type="match status" value="1"/>
</dbReference>
<gene>
    <name evidence="2" type="ORF">SAMN04488535_0347</name>
</gene>
<proteinExistence type="predicted"/>
<protein>
    <recommendedName>
        <fullName evidence="4">DUF2550 domain-containing protein</fullName>
    </recommendedName>
</protein>
<keyword evidence="3" id="KW-1185">Reference proteome</keyword>
<dbReference type="Proteomes" id="UP000199350">
    <property type="component" value="Chromosome I"/>
</dbReference>
<keyword evidence="1" id="KW-0472">Membrane</keyword>
<name>A0A1G9LY01_9CORY</name>
<sequence length="155" mass="17585">MHYVAYVFAAFVVVVFVAAVWRFVAVRNTGSQGLLRHLPASGVHGWRHGVFRYTDENLKFYKLRSLAFQSDVVLSRRGTEVDGFRDINADEREIMPDVDRVLVLSTPKGGFEFASDKRARMALVSWLESAPNERQLRRVASISRQRGGRARSGRS</sequence>
<accession>A0A1G9LY01</accession>
<evidence type="ECO:0000313" key="2">
    <source>
        <dbReference type="EMBL" id="SDL66621.1"/>
    </source>
</evidence>